<feature type="repeat" description="TPR" evidence="1">
    <location>
        <begin position="186"/>
        <end position="219"/>
    </location>
</feature>
<dbReference type="EMBL" id="QUAH01000004">
    <property type="protein sequence ID" value="RFT16351.1"/>
    <property type="molecule type" value="Genomic_DNA"/>
</dbReference>
<dbReference type="Proteomes" id="UP000257323">
    <property type="component" value="Unassembled WGS sequence"/>
</dbReference>
<keyword evidence="2" id="KW-0812">Transmembrane</keyword>
<dbReference type="InterPro" id="IPR019734">
    <property type="entry name" value="TPR_rpt"/>
</dbReference>
<keyword evidence="1" id="KW-0802">TPR repeat</keyword>
<reference evidence="3 4" key="1">
    <citation type="submission" date="2018-08" db="EMBL/GenBank/DDBJ databases">
        <title>Genome analysis of the thermophilic bacterium of the candidate phylum Aminicenantes from deep subsurface aquifer revealed its physiology and ecological role.</title>
        <authorList>
            <person name="Kadnikov V.V."/>
            <person name="Mardanov A.V."/>
            <person name="Beletsky A.V."/>
            <person name="Karnachuk O.V."/>
            <person name="Ravin N.V."/>
        </authorList>
    </citation>
    <scope>NUCLEOTIDE SEQUENCE [LARGE SCALE GENOMIC DNA]</scope>
    <source>
        <strain evidence="3">BY38</strain>
    </source>
</reference>
<name>A0A3E2BNR9_9BACT</name>
<protein>
    <submittedName>
        <fullName evidence="3">Uncharacterized protein</fullName>
    </submittedName>
</protein>
<keyword evidence="2" id="KW-0472">Membrane</keyword>
<gene>
    <name evidence="3" type="ORF">OP8BY_1955</name>
</gene>
<feature type="transmembrane region" description="Helical" evidence="2">
    <location>
        <begin position="34"/>
        <end position="55"/>
    </location>
</feature>
<evidence type="ECO:0000313" key="3">
    <source>
        <dbReference type="EMBL" id="RFT16351.1"/>
    </source>
</evidence>
<organism evidence="3 4">
    <name type="scientific">Candidatus Saccharicenans subterraneus</name>
    <dbReference type="NCBI Taxonomy" id="2508984"/>
    <lineage>
        <taxon>Bacteria</taxon>
        <taxon>Candidatus Aminicenantota</taxon>
        <taxon>Candidatus Aminicenantia</taxon>
        <taxon>Candidatus Aminicenantales</taxon>
        <taxon>Candidatus Saccharicenantaceae</taxon>
        <taxon>Candidatus Saccharicenans</taxon>
    </lineage>
</organism>
<evidence type="ECO:0000256" key="1">
    <source>
        <dbReference type="PROSITE-ProRule" id="PRU00339"/>
    </source>
</evidence>
<dbReference type="Gene3D" id="1.25.40.10">
    <property type="entry name" value="Tetratricopeptide repeat domain"/>
    <property type="match status" value="1"/>
</dbReference>
<proteinExistence type="predicted"/>
<evidence type="ECO:0000313" key="4">
    <source>
        <dbReference type="Proteomes" id="UP000257323"/>
    </source>
</evidence>
<evidence type="ECO:0000256" key="2">
    <source>
        <dbReference type="SAM" id="Phobius"/>
    </source>
</evidence>
<dbReference type="PROSITE" id="PS50005">
    <property type="entry name" value="TPR"/>
    <property type="match status" value="1"/>
</dbReference>
<accession>A0A3E2BNR9</accession>
<comment type="caution">
    <text evidence="3">The sequence shown here is derived from an EMBL/GenBank/DDBJ whole genome shotgun (WGS) entry which is preliminary data.</text>
</comment>
<dbReference type="AlphaFoldDB" id="A0A3E2BNR9"/>
<dbReference type="SUPFAM" id="SSF48452">
    <property type="entry name" value="TPR-like"/>
    <property type="match status" value="1"/>
</dbReference>
<sequence>MNRMKIKRLALKAKDHGSGPSGHRSCYTSSAGQVTTFLIIMTLLAVFSVAAGLGATPGPGRTTMDYIDNFISKASAEPPLQTTSDTPLPTRIREFLARKLGLERLEELESVLKPLVNSPTLDLYLLSFWLSGQPVEGLCLSRLQLRQSPADPVLLSNAAAFLYALGEYRLAQETTRAARLSLPDNPVLLNNLGVLSYTIGQKDEALKYFRQAASYDRYQPEANRALYLLAQVTTPGDQPATYLKNSLLGSYRESLARNLSEVPLPLSFQQEIYLTRPDLPEDFASYHRLIPFYQTAFIQMEGKEVDLHKTLESLLASGINFPETEAVVQGGLALNSARAYFHLNEIEGRLDYLEREIERPADMQLGQFLAQANSQVDSLWRDYQKREKACLALDREERLGCIQKARDEYCQRYRQQAEYFYQRYRKTVLNYFQQSEPVLKNFVNSFYFWIRYLPEEQRLRKRTEAELRVWRLYQRLWEKTFLMLTKLTPPAFKDCLPGLPLEAESPAEPVITLYDPFSAINLDYQDEWLTFRVRADRVIFYFSDSLRLAKPGGQPPLSTVHLYPAETSGLKPIYLVLDGQGKLCDLGELGPWSYAGLSTPSAWRLLINLSLPEPAKN</sequence>
<dbReference type="SMART" id="SM00028">
    <property type="entry name" value="TPR"/>
    <property type="match status" value="2"/>
</dbReference>
<keyword evidence="2" id="KW-1133">Transmembrane helix</keyword>
<dbReference type="InterPro" id="IPR011990">
    <property type="entry name" value="TPR-like_helical_dom_sf"/>
</dbReference>